<accession>A0A7C7D5C5</accession>
<dbReference type="AlphaFoldDB" id="A0A7C7D5C5"/>
<proteinExistence type="predicted"/>
<protein>
    <submittedName>
        <fullName evidence="1">Uncharacterized protein</fullName>
    </submittedName>
</protein>
<gene>
    <name evidence="1" type="ORF">GX523_07785</name>
</gene>
<name>A0A7C7D5C5_9FIRM</name>
<dbReference type="Proteomes" id="UP000553059">
    <property type="component" value="Unassembled WGS sequence"/>
</dbReference>
<evidence type="ECO:0000313" key="2">
    <source>
        <dbReference type="Proteomes" id="UP000553059"/>
    </source>
</evidence>
<organism evidence="1 2">
    <name type="scientific">Desulfitobacterium dehalogenans</name>
    <dbReference type="NCBI Taxonomy" id="36854"/>
    <lineage>
        <taxon>Bacteria</taxon>
        <taxon>Bacillati</taxon>
        <taxon>Bacillota</taxon>
        <taxon>Clostridia</taxon>
        <taxon>Eubacteriales</taxon>
        <taxon>Desulfitobacteriaceae</taxon>
        <taxon>Desulfitobacterium</taxon>
    </lineage>
</organism>
<dbReference type="EMBL" id="DUTF01000172">
    <property type="protein sequence ID" value="HHY26636.1"/>
    <property type="molecule type" value="Genomic_DNA"/>
</dbReference>
<reference evidence="1 2" key="1">
    <citation type="journal article" date="2020" name="Biotechnol. Biofuels">
        <title>New insights from the biogas microbiome by comprehensive genome-resolved metagenomics of nearly 1600 species originating from multiple anaerobic digesters.</title>
        <authorList>
            <person name="Campanaro S."/>
            <person name="Treu L."/>
            <person name="Rodriguez-R L.M."/>
            <person name="Kovalovszki A."/>
            <person name="Ziels R.M."/>
            <person name="Maus I."/>
            <person name="Zhu X."/>
            <person name="Kougias P.G."/>
            <person name="Basile A."/>
            <person name="Luo G."/>
            <person name="Schluter A."/>
            <person name="Konstantinidis K.T."/>
            <person name="Angelidaki I."/>
        </authorList>
    </citation>
    <scope>NUCLEOTIDE SEQUENCE [LARGE SCALE GENOMIC DNA]</scope>
    <source>
        <strain evidence="1">AS05jafATM_4</strain>
    </source>
</reference>
<evidence type="ECO:0000313" key="1">
    <source>
        <dbReference type="EMBL" id="HHY26636.1"/>
    </source>
</evidence>
<comment type="caution">
    <text evidence="1">The sequence shown here is derived from an EMBL/GenBank/DDBJ whole genome shotgun (WGS) entry which is preliminary data.</text>
</comment>
<sequence>MRIEHGNLCRNVVDQNLTRHSEKTKRERILPAVKQQQSAEEAMAEQKNQQEVYLETMNQQMKISGEQMKGEKEKLKILLTCLEISRRLAGGDKVSQADHQYLMKHDSALYARSILMRFPKHNPHEYKQLSEDGCRDKLQISSLDGNASCQGLKDVLVQCGGAVLDITV</sequence>